<feature type="compositionally biased region" description="Basic and acidic residues" evidence="1">
    <location>
        <begin position="703"/>
        <end position="720"/>
    </location>
</feature>
<dbReference type="OrthoDB" id="40600at2759"/>
<feature type="region of interest" description="Disordered" evidence="1">
    <location>
        <begin position="699"/>
        <end position="720"/>
    </location>
</feature>
<evidence type="ECO:0000313" key="3">
    <source>
        <dbReference type="Proteomes" id="UP000693970"/>
    </source>
</evidence>
<evidence type="ECO:0000313" key="2">
    <source>
        <dbReference type="EMBL" id="KAG7345499.1"/>
    </source>
</evidence>
<keyword evidence="3" id="KW-1185">Reference proteome</keyword>
<dbReference type="Proteomes" id="UP000693970">
    <property type="component" value="Unassembled WGS sequence"/>
</dbReference>
<proteinExistence type="predicted"/>
<protein>
    <submittedName>
        <fullName evidence="2">Uncharacterized protein</fullName>
    </submittedName>
</protein>
<reference evidence="2" key="1">
    <citation type="journal article" date="2021" name="Sci. Rep.">
        <title>Diploid genomic architecture of Nitzschia inconspicua, an elite biomass production diatom.</title>
        <authorList>
            <person name="Oliver A."/>
            <person name="Podell S."/>
            <person name="Pinowska A."/>
            <person name="Traller J.C."/>
            <person name="Smith S.R."/>
            <person name="McClure R."/>
            <person name="Beliaev A."/>
            <person name="Bohutskyi P."/>
            <person name="Hill E.A."/>
            <person name="Rabines A."/>
            <person name="Zheng H."/>
            <person name="Allen L.Z."/>
            <person name="Kuo A."/>
            <person name="Grigoriev I.V."/>
            <person name="Allen A.E."/>
            <person name="Hazlebeck D."/>
            <person name="Allen E.E."/>
        </authorList>
    </citation>
    <scope>NUCLEOTIDE SEQUENCE</scope>
    <source>
        <strain evidence="2">Hildebrandi</strain>
    </source>
</reference>
<dbReference type="EMBL" id="JAGRRH010000022">
    <property type="protein sequence ID" value="KAG7345499.1"/>
    <property type="molecule type" value="Genomic_DNA"/>
</dbReference>
<comment type="caution">
    <text evidence="2">The sequence shown here is derived from an EMBL/GenBank/DDBJ whole genome shotgun (WGS) entry which is preliminary data.</text>
</comment>
<evidence type="ECO:0000256" key="1">
    <source>
        <dbReference type="SAM" id="MobiDB-lite"/>
    </source>
</evidence>
<name>A0A9K3KKM7_9STRA</name>
<reference evidence="2" key="2">
    <citation type="submission" date="2021-04" db="EMBL/GenBank/DDBJ databases">
        <authorList>
            <person name="Podell S."/>
        </authorList>
    </citation>
    <scope>NUCLEOTIDE SEQUENCE</scope>
    <source>
        <strain evidence="2">Hildebrandi</strain>
    </source>
</reference>
<sequence length="720" mass="81497">MIPSCPLPTIDNNNYDAPSLRGLVEYLRLVVIDTPLRVFQWVSVTVCFLLIFLYWKYRSSIQKRLKKIDASLSRGLVYRDKVSKPSKVVKVMELHPAFVQQYKDSWQLCSLGEYLNTLRFITDDDNDDNDEQKKQMMPQILERELQVAIGSAILHSFGPQIGRAFLPLLGVQRVESFMGQLVSKLLSWIIANVMVDGADQGWDPIGDKACLPFNVSELVGFVNLNQKIRSVTMEIPPMEWMSRGEIGFDPTYYTPLENEVKNSTTKDEKSDNNASLAHDKVLIPNPFIIEKHFEAAISGLEDRIRHQTESTDTSAQALAEPTMTTKIYDPNDRTLPEPQPINPTILPGLYMGWGDAKCTHTKREILRNRLFAVLLTKLSHNYQCRIKGNTNWFVVRIKGRDCNFPDEFVQALIDTGHTIEVCPRSAITTFGLAFCVKEEDDSWTNVPIAYFFQTGYERFDQRPAFFSAPHGGIDMKIKGPLVGRDPTTGESQKCDIQFYMAIEGLCAWHSNHNAEVPWIQSVSTKDTYDQKTALKAIRMSGLLACTFNSIGTEMNLPFGGYGVLGVCNDTAALVDFAASGTTNMYPLLSTGRFLMHTSAHLVNMHDKLSKYDDMKVIANDARRLASATCFMESDIHCSPTHLIGAARRFNANYPQSYFRITDDSREIMQYMATEYESFLHTTAKELEEKSQATFQNYLADQPSFKDDIESERESTPSKSQ</sequence>
<dbReference type="AlphaFoldDB" id="A0A9K3KKM7"/>
<gene>
    <name evidence="2" type="ORF">IV203_033030</name>
</gene>
<organism evidence="2 3">
    <name type="scientific">Nitzschia inconspicua</name>
    <dbReference type="NCBI Taxonomy" id="303405"/>
    <lineage>
        <taxon>Eukaryota</taxon>
        <taxon>Sar</taxon>
        <taxon>Stramenopiles</taxon>
        <taxon>Ochrophyta</taxon>
        <taxon>Bacillariophyta</taxon>
        <taxon>Bacillariophyceae</taxon>
        <taxon>Bacillariophycidae</taxon>
        <taxon>Bacillariales</taxon>
        <taxon>Bacillariaceae</taxon>
        <taxon>Nitzschia</taxon>
    </lineage>
</organism>
<accession>A0A9K3KKM7</accession>